<accession>A0A2P5CZF1</accession>
<evidence type="ECO:0000313" key="1">
    <source>
        <dbReference type="EMBL" id="PON66430.1"/>
    </source>
</evidence>
<dbReference type="AlphaFoldDB" id="A0A2P5CZF1"/>
<dbReference type="EMBL" id="JXTC01000312">
    <property type="protein sequence ID" value="PON66430.1"/>
    <property type="molecule type" value="Genomic_DNA"/>
</dbReference>
<keyword evidence="2" id="KW-1185">Reference proteome</keyword>
<reference evidence="2" key="1">
    <citation type="submission" date="2016-06" db="EMBL/GenBank/DDBJ databases">
        <title>Parallel loss of symbiosis genes in relatives of nitrogen-fixing non-legume Parasponia.</title>
        <authorList>
            <person name="Van Velzen R."/>
            <person name="Holmer R."/>
            <person name="Bu F."/>
            <person name="Rutten L."/>
            <person name="Van Zeijl A."/>
            <person name="Liu W."/>
            <person name="Santuari L."/>
            <person name="Cao Q."/>
            <person name="Sharma T."/>
            <person name="Shen D."/>
            <person name="Roswanjaya Y."/>
            <person name="Wardhani T."/>
            <person name="Kalhor M.S."/>
            <person name="Jansen J."/>
            <person name="Van den Hoogen J."/>
            <person name="Gungor B."/>
            <person name="Hartog M."/>
            <person name="Hontelez J."/>
            <person name="Verver J."/>
            <person name="Yang W.-C."/>
            <person name="Schijlen E."/>
            <person name="Repin R."/>
            <person name="Schilthuizen M."/>
            <person name="Schranz E."/>
            <person name="Heidstra R."/>
            <person name="Miyata K."/>
            <person name="Fedorova E."/>
            <person name="Kohlen W."/>
            <person name="Bisseling T."/>
            <person name="Smit S."/>
            <person name="Geurts R."/>
        </authorList>
    </citation>
    <scope>NUCLEOTIDE SEQUENCE [LARGE SCALE GENOMIC DNA]</scope>
    <source>
        <strain evidence="2">cv. RG33-2</strain>
    </source>
</reference>
<gene>
    <name evidence="1" type="ORF">TorRG33x02_267780</name>
</gene>
<proteinExistence type="predicted"/>
<protein>
    <submittedName>
        <fullName evidence="1">Uncharacterized protein</fullName>
    </submittedName>
</protein>
<organism evidence="1 2">
    <name type="scientific">Trema orientale</name>
    <name type="common">Charcoal tree</name>
    <name type="synonym">Celtis orientalis</name>
    <dbReference type="NCBI Taxonomy" id="63057"/>
    <lineage>
        <taxon>Eukaryota</taxon>
        <taxon>Viridiplantae</taxon>
        <taxon>Streptophyta</taxon>
        <taxon>Embryophyta</taxon>
        <taxon>Tracheophyta</taxon>
        <taxon>Spermatophyta</taxon>
        <taxon>Magnoliopsida</taxon>
        <taxon>eudicotyledons</taxon>
        <taxon>Gunneridae</taxon>
        <taxon>Pentapetalae</taxon>
        <taxon>rosids</taxon>
        <taxon>fabids</taxon>
        <taxon>Rosales</taxon>
        <taxon>Cannabaceae</taxon>
        <taxon>Trema</taxon>
    </lineage>
</organism>
<dbReference type="InParanoid" id="A0A2P5CZF1"/>
<dbReference type="Proteomes" id="UP000237000">
    <property type="component" value="Unassembled WGS sequence"/>
</dbReference>
<name>A0A2P5CZF1_TREOI</name>
<sequence length="105" mass="12265">MHRGMTHDLARITAHLQLANFEESQLYVYQPKVVLKVFHCMELYPVPRVFIAKILPIEVVLCAGDRVKEEKEDKGTKQPNMAQLSYQKLRIRQKNKPKSLFLLSE</sequence>
<comment type="caution">
    <text evidence="1">The sequence shown here is derived from an EMBL/GenBank/DDBJ whole genome shotgun (WGS) entry which is preliminary data.</text>
</comment>
<evidence type="ECO:0000313" key="2">
    <source>
        <dbReference type="Proteomes" id="UP000237000"/>
    </source>
</evidence>